<proteinExistence type="predicted"/>
<gene>
    <name evidence="2" type="ORF">MTCD1_02355</name>
</gene>
<protein>
    <submittedName>
        <fullName evidence="2">Uncharacterized protein</fullName>
    </submittedName>
</protein>
<keyword evidence="1" id="KW-0472">Membrane</keyword>
<organism evidence="2 3">
    <name type="scientific">Colwellia marinimaniae</name>
    <dbReference type="NCBI Taxonomy" id="1513592"/>
    <lineage>
        <taxon>Bacteria</taxon>
        <taxon>Pseudomonadati</taxon>
        <taxon>Pseudomonadota</taxon>
        <taxon>Gammaproteobacteria</taxon>
        <taxon>Alteromonadales</taxon>
        <taxon>Colwelliaceae</taxon>
        <taxon>Colwellia</taxon>
    </lineage>
</organism>
<sequence length="124" mass="13935">MSKGIWYILAATIAALVAGPEIIISMELMVLVEFLGASTFVLMYISGFKLFFSDVLTKLKKFESHSTFLIPSLHLLRYISHQLPSKGHLKRIIFKCESKCSGHATIGSNHLIIFDDTRDKIFVS</sequence>
<name>A0ABQ0MWK6_9GAMM</name>
<accession>A0ABQ0MWK6</accession>
<keyword evidence="3" id="KW-1185">Reference proteome</keyword>
<evidence type="ECO:0000313" key="3">
    <source>
        <dbReference type="Proteomes" id="UP000197068"/>
    </source>
</evidence>
<keyword evidence="1" id="KW-1133">Transmembrane helix</keyword>
<dbReference type="Proteomes" id="UP000197068">
    <property type="component" value="Unassembled WGS sequence"/>
</dbReference>
<keyword evidence="1" id="KW-0812">Transmembrane</keyword>
<evidence type="ECO:0000256" key="1">
    <source>
        <dbReference type="SAM" id="Phobius"/>
    </source>
</evidence>
<evidence type="ECO:0000313" key="2">
    <source>
        <dbReference type="EMBL" id="GAW96735.1"/>
    </source>
</evidence>
<comment type="caution">
    <text evidence="2">The sequence shown here is derived from an EMBL/GenBank/DDBJ whole genome shotgun (WGS) entry which is preliminary data.</text>
</comment>
<dbReference type="EMBL" id="BDQM01000018">
    <property type="protein sequence ID" value="GAW96735.1"/>
    <property type="molecule type" value="Genomic_DNA"/>
</dbReference>
<feature type="transmembrane region" description="Helical" evidence="1">
    <location>
        <begin position="30"/>
        <end position="52"/>
    </location>
</feature>
<reference evidence="2 3" key="1">
    <citation type="submission" date="2017-06" db="EMBL/GenBank/DDBJ databases">
        <title>Whole Genome Sequences of Colwellia marinimaniae MTCD1.</title>
        <authorList>
            <person name="Kusumoto H."/>
            <person name="Inoue M."/>
            <person name="Tanikawa K."/>
            <person name="Maeji H."/>
            <person name="Cameron J.H."/>
            <person name="Bartlett D.H."/>
        </authorList>
    </citation>
    <scope>NUCLEOTIDE SEQUENCE [LARGE SCALE GENOMIC DNA]</scope>
    <source>
        <strain evidence="2 3">MTCD1</strain>
    </source>
</reference>